<evidence type="ECO:0000313" key="1">
    <source>
        <dbReference type="EMBL" id="AXG66247.1"/>
    </source>
</evidence>
<dbReference type="Proteomes" id="UP000259354">
    <property type="component" value="Segment"/>
</dbReference>
<name>A0A345GTH5_9CAUD</name>
<dbReference type="GeneID" id="55609297"/>
<keyword evidence="2" id="KW-1185">Reference proteome</keyword>
<dbReference type="EMBL" id="MH536811">
    <property type="protein sequence ID" value="AXG66247.1"/>
    <property type="molecule type" value="Genomic_DNA"/>
</dbReference>
<gene>
    <name evidence="1" type="primary">155</name>
    <name evidence="1" type="ORF">SEA_ANNADREAMY_155</name>
</gene>
<protein>
    <submittedName>
        <fullName evidence="1">Uncharacterized protein</fullName>
    </submittedName>
</protein>
<dbReference type="KEGG" id="vg:55609297"/>
<sequence>MTVAELIAKLQTYHNQDAKVKVRVDDGCGCCSSGGTYEDIEVDVVDGEIRISD</sequence>
<proteinExistence type="predicted"/>
<evidence type="ECO:0000313" key="2">
    <source>
        <dbReference type="Proteomes" id="UP000259354"/>
    </source>
</evidence>
<accession>A0A345GTH5</accession>
<reference evidence="1 2" key="1">
    <citation type="submission" date="2018-06" db="EMBL/GenBank/DDBJ databases">
        <authorList>
            <person name="Moussa A."/>
            <person name="Couoh J.M."/>
            <person name="Harbem L."/>
            <person name="Okocha J.C."/>
            <person name="Taylor D."/>
            <person name="Teutsch A.B."/>
            <person name="Smith B.R."/>
            <person name="Suri N."/>
            <person name="Layton S.R."/>
            <person name="Kim T."/>
            <person name="Hughes L.E."/>
            <person name="Garlena R.A."/>
            <person name="Russell D.A."/>
            <person name="Pope W.H."/>
            <person name="Jacobs-Sera D."/>
            <person name="Hatfull G.F."/>
        </authorList>
    </citation>
    <scope>NUCLEOTIDE SEQUENCE [LARGE SCALE GENOMIC DNA]</scope>
</reference>
<dbReference type="RefSeq" id="YP_009839096.1">
    <property type="nucleotide sequence ID" value="NC_048719.1"/>
</dbReference>
<organism evidence="1 2">
    <name type="scientific">Streptomyces phage Annadreamy</name>
    <dbReference type="NCBI Taxonomy" id="2250335"/>
    <lineage>
        <taxon>Viruses</taxon>
        <taxon>Duplodnaviria</taxon>
        <taxon>Heunggongvirae</taxon>
        <taxon>Uroviricota</taxon>
        <taxon>Caudoviricetes</taxon>
        <taxon>Stanwilliamsviridae</taxon>
        <taxon>Loccivirinae</taxon>
        <taxon>Annadreamyvirus</taxon>
        <taxon>Annadreamyvirus annadreamy</taxon>
    </lineage>
</organism>